<evidence type="ECO:0000256" key="1">
    <source>
        <dbReference type="ARBA" id="ARBA00005854"/>
    </source>
</evidence>
<dbReference type="EMBL" id="CP049742">
    <property type="protein sequence ID" value="QPC45799.1"/>
    <property type="molecule type" value="Genomic_DNA"/>
</dbReference>
<dbReference type="GO" id="GO:0051287">
    <property type="term" value="F:NAD binding"/>
    <property type="evidence" value="ECO:0007669"/>
    <property type="project" value="InterPro"/>
</dbReference>
<evidence type="ECO:0000259" key="6">
    <source>
        <dbReference type="Pfam" id="PF02826"/>
    </source>
</evidence>
<dbReference type="RefSeq" id="WP_239673318.1">
    <property type="nucleotide sequence ID" value="NZ_CP049742.1"/>
</dbReference>
<dbReference type="KEGG" id="mcui:G8O30_01830"/>
<dbReference type="SUPFAM" id="SSF52283">
    <property type="entry name" value="Formate/glycerate dehydrogenase catalytic domain-like"/>
    <property type="match status" value="1"/>
</dbReference>
<gene>
    <name evidence="7" type="ORF">G8O30_01830</name>
</gene>
<evidence type="ECO:0000313" key="7">
    <source>
        <dbReference type="EMBL" id="QPC45799.1"/>
    </source>
</evidence>
<dbReference type="PANTHER" id="PTHR43333:SF1">
    <property type="entry name" value="D-ISOMER SPECIFIC 2-HYDROXYACID DEHYDROGENASE NAD-BINDING DOMAIN-CONTAINING PROTEIN"/>
    <property type="match status" value="1"/>
</dbReference>
<feature type="domain" description="D-isomer specific 2-hydroxyacid dehydrogenase NAD-binding" evidence="6">
    <location>
        <begin position="105"/>
        <end position="278"/>
    </location>
</feature>
<evidence type="ECO:0000259" key="5">
    <source>
        <dbReference type="Pfam" id="PF00389"/>
    </source>
</evidence>
<evidence type="ECO:0000313" key="8">
    <source>
        <dbReference type="Proteomes" id="UP000593626"/>
    </source>
</evidence>
<reference evidence="7 8" key="1">
    <citation type="submission" date="2019-07" db="EMBL/GenBank/DDBJ databases">
        <title>Genome sequence of 2 isolates from Red Sea Mangroves.</title>
        <authorList>
            <person name="Sefrji F."/>
            <person name="Michoud G."/>
            <person name="Merlino G."/>
            <person name="Daffonchio D."/>
        </authorList>
    </citation>
    <scope>NUCLEOTIDE SEQUENCE [LARGE SCALE GENOMIC DNA]</scope>
    <source>
        <strain evidence="7 8">R1DC41</strain>
    </source>
</reference>
<dbReference type="Pfam" id="PF02826">
    <property type="entry name" value="2-Hacid_dh_C"/>
    <property type="match status" value="1"/>
</dbReference>
<dbReference type="SUPFAM" id="SSF51735">
    <property type="entry name" value="NAD(P)-binding Rossmann-fold domains"/>
    <property type="match status" value="1"/>
</dbReference>
<dbReference type="PANTHER" id="PTHR43333">
    <property type="entry name" value="2-HACID_DH_C DOMAIN-CONTAINING PROTEIN"/>
    <property type="match status" value="1"/>
</dbReference>
<protein>
    <submittedName>
        <fullName evidence="7">D-2-hydroxyacid dehydrogenase</fullName>
    </submittedName>
</protein>
<dbReference type="InterPro" id="IPR036291">
    <property type="entry name" value="NAD(P)-bd_dom_sf"/>
</dbReference>
<keyword evidence="2 4" id="KW-0560">Oxidoreductase</keyword>
<name>A0A7S8HEF9_9BACI</name>
<dbReference type="Proteomes" id="UP000593626">
    <property type="component" value="Chromosome"/>
</dbReference>
<accession>A0A7S8HEF9</accession>
<dbReference type="InterPro" id="IPR006140">
    <property type="entry name" value="D-isomer_DH_NAD-bd"/>
</dbReference>
<dbReference type="Gene3D" id="3.40.50.720">
    <property type="entry name" value="NAD(P)-binding Rossmann-like Domain"/>
    <property type="match status" value="2"/>
</dbReference>
<feature type="domain" description="D-isomer specific 2-hydroxyacid dehydrogenase catalytic" evidence="5">
    <location>
        <begin position="10"/>
        <end position="304"/>
    </location>
</feature>
<proteinExistence type="inferred from homology"/>
<evidence type="ECO:0000256" key="4">
    <source>
        <dbReference type="RuleBase" id="RU003719"/>
    </source>
</evidence>
<organism evidence="7 8">
    <name type="scientific">Mangrovibacillus cuniculi</name>
    <dbReference type="NCBI Taxonomy" id="2593652"/>
    <lineage>
        <taxon>Bacteria</taxon>
        <taxon>Bacillati</taxon>
        <taxon>Bacillota</taxon>
        <taxon>Bacilli</taxon>
        <taxon>Bacillales</taxon>
        <taxon>Bacillaceae</taxon>
        <taxon>Mangrovibacillus</taxon>
    </lineage>
</organism>
<dbReference type="GO" id="GO:0016616">
    <property type="term" value="F:oxidoreductase activity, acting on the CH-OH group of donors, NAD or NADP as acceptor"/>
    <property type="evidence" value="ECO:0007669"/>
    <property type="project" value="InterPro"/>
</dbReference>
<dbReference type="AlphaFoldDB" id="A0A7S8HEF9"/>
<comment type="similarity">
    <text evidence="1 4">Belongs to the D-isomer specific 2-hydroxyacid dehydrogenase family.</text>
</comment>
<keyword evidence="8" id="KW-1185">Reference proteome</keyword>
<evidence type="ECO:0000256" key="2">
    <source>
        <dbReference type="ARBA" id="ARBA00023002"/>
    </source>
</evidence>
<dbReference type="CDD" id="cd05300">
    <property type="entry name" value="2-Hacid_dh_1"/>
    <property type="match status" value="1"/>
</dbReference>
<dbReference type="InterPro" id="IPR006139">
    <property type="entry name" value="D-isomer_2_OHA_DH_cat_dom"/>
</dbReference>
<dbReference type="Pfam" id="PF00389">
    <property type="entry name" value="2-Hacid_dh"/>
    <property type="match status" value="1"/>
</dbReference>
<sequence>MNILFTFEPNQDFQQHFQSTYQDLHWTFAKSIREAEKRLSDAEVIVTYGEDLRDQHIEQATNLKWIMVVSAGLEKMPFASIQKKNILVTNARGIHAIPMAEYTLGVMIHHAKQMKLLAQQEEEHLWNRRVPMQELYGQTAMIVGAGAIGTRIAHILKAFTMNVIGVNTSGTLPTPFDEAYSMEDMDQALPNADYIISILPSTPSTIDFWRKPHFKLMKSTAVFINIGRGDAVDDKVLLDTMNNNEIAHAYLDVFKHEPLPSEHAFWKQENITVTPHISSITKKYLPRSFEIFEQNLKLFIEGQEDFQNIIDVKRGY</sequence>
<evidence type="ECO:0000256" key="3">
    <source>
        <dbReference type="ARBA" id="ARBA00023027"/>
    </source>
</evidence>
<keyword evidence="3" id="KW-0520">NAD</keyword>